<dbReference type="InterPro" id="IPR018469">
    <property type="entry name" value="Dual_oxidase_maturation_fac"/>
</dbReference>
<keyword evidence="5 7" id="KW-0472">Membrane</keyword>
<dbReference type="Proteomes" id="UP000694941">
    <property type="component" value="Unplaced"/>
</dbReference>
<comment type="subcellular location">
    <subcellularLocation>
        <location evidence="1">Membrane</location>
        <topology evidence="1">Multi-pass membrane protein</topology>
    </subcellularLocation>
</comment>
<evidence type="ECO:0000256" key="1">
    <source>
        <dbReference type="ARBA" id="ARBA00004141"/>
    </source>
</evidence>
<evidence type="ECO:0000256" key="5">
    <source>
        <dbReference type="ARBA" id="ARBA00023136"/>
    </source>
</evidence>
<dbReference type="PANTHER" id="PTHR31158">
    <property type="entry name" value="DUAL OXIDASE 2"/>
    <property type="match status" value="1"/>
</dbReference>
<feature type="transmembrane region" description="Helical" evidence="7">
    <location>
        <begin position="134"/>
        <end position="154"/>
    </location>
</feature>
<evidence type="ECO:0000313" key="9">
    <source>
        <dbReference type="RefSeq" id="XP_022256701.1"/>
    </source>
</evidence>
<gene>
    <name evidence="9" type="primary">LOC106472417</name>
</gene>
<comment type="similarity">
    <text evidence="2">Belongs to the DUOXA family.</text>
</comment>
<evidence type="ECO:0000256" key="7">
    <source>
        <dbReference type="SAM" id="Phobius"/>
    </source>
</evidence>
<keyword evidence="4 7" id="KW-1133">Transmembrane helix</keyword>
<dbReference type="GeneID" id="106472417"/>
<feature type="transmembrane region" description="Helical" evidence="7">
    <location>
        <begin position="161"/>
        <end position="181"/>
    </location>
</feature>
<evidence type="ECO:0000256" key="2">
    <source>
        <dbReference type="ARBA" id="ARBA00009816"/>
    </source>
</evidence>
<feature type="transmembrane region" description="Helical" evidence="7">
    <location>
        <begin position="201"/>
        <end position="223"/>
    </location>
</feature>
<organism evidence="8 9">
    <name type="scientific">Limulus polyphemus</name>
    <name type="common">Atlantic horseshoe crab</name>
    <dbReference type="NCBI Taxonomy" id="6850"/>
    <lineage>
        <taxon>Eukaryota</taxon>
        <taxon>Metazoa</taxon>
        <taxon>Ecdysozoa</taxon>
        <taxon>Arthropoda</taxon>
        <taxon>Chelicerata</taxon>
        <taxon>Merostomata</taxon>
        <taxon>Xiphosura</taxon>
        <taxon>Limulidae</taxon>
        <taxon>Limulus</taxon>
    </lineage>
</organism>
<evidence type="ECO:0000256" key="3">
    <source>
        <dbReference type="ARBA" id="ARBA00022692"/>
    </source>
</evidence>
<dbReference type="PANTHER" id="PTHR31158:SF1">
    <property type="entry name" value="DOXA1 FACTOR-RELATED"/>
    <property type="match status" value="1"/>
</dbReference>
<feature type="transmembrane region" description="Helical" evidence="7">
    <location>
        <begin position="12"/>
        <end position="36"/>
    </location>
</feature>
<keyword evidence="6" id="KW-0325">Glycoprotein</keyword>
<reference evidence="9" key="1">
    <citation type="submission" date="2025-08" db="UniProtKB">
        <authorList>
            <consortium name="RefSeq"/>
        </authorList>
    </citation>
    <scope>IDENTIFICATION</scope>
    <source>
        <tissue evidence="9">Muscle</tissue>
    </source>
</reference>
<evidence type="ECO:0000256" key="6">
    <source>
        <dbReference type="ARBA" id="ARBA00023180"/>
    </source>
</evidence>
<accession>A0ABM1TLE5</accession>
<proteinExistence type="inferred from homology"/>
<keyword evidence="3 7" id="KW-0812">Transmembrane</keyword>
<dbReference type="RefSeq" id="XP_022256701.1">
    <property type="nucleotide sequence ID" value="XM_022400993.1"/>
</dbReference>
<protein>
    <submittedName>
        <fullName evidence="9">Dual oxidase maturation factor 1-like isoform X2</fullName>
    </submittedName>
</protein>
<keyword evidence="8" id="KW-1185">Reference proteome</keyword>
<sequence>MMADWKRRCPCVSAVLFSIFGYLVLVFCVECSYWLVSHSSIKSQYGARSGHIVAGDISVSIGFYDVTIRLKGGVSGNKTETVDIRHTFKWDDGYMKHQLKVALQQGLPFPVLTVLEYFIEDFGWTPRFCMAGRFVAALLSISLVFSIALLFLWYCGEVEGLHVGGSLSFSGVLIISSSVIYDVMMPKMPLTIRFQEGVLSFSYSWSFFLAFSVGFVSSALGILNMAASRDIYRPEYCHIP</sequence>
<evidence type="ECO:0000313" key="8">
    <source>
        <dbReference type="Proteomes" id="UP000694941"/>
    </source>
</evidence>
<evidence type="ECO:0000256" key="4">
    <source>
        <dbReference type="ARBA" id="ARBA00022989"/>
    </source>
</evidence>
<name>A0ABM1TLE5_LIMPO</name>
<dbReference type="Pfam" id="PF10204">
    <property type="entry name" value="DuoxA"/>
    <property type="match status" value="1"/>
</dbReference>